<feature type="chain" id="PRO_5047331764" evidence="2">
    <location>
        <begin position="19"/>
        <end position="326"/>
    </location>
</feature>
<dbReference type="Pfam" id="PF01551">
    <property type="entry name" value="Peptidase_M23"/>
    <property type="match status" value="1"/>
</dbReference>
<dbReference type="Gene3D" id="2.70.70.10">
    <property type="entry name" value="Glucose Permease (Domain IIA)"/>
    <property type="match status" value="1"/>
</dbReference>
<keyword evidence="1 2" id="KW-0732">Signal</keyword>
<dbReference type="EMBL" id="JAKIJS010000001">
    <property type="protein sequence ID" value="MCF6138548.1"/>
    <property type="molecule type" value="Genomic_DNA"/>
</dbReference>
<sequence length="326" mass="37625">MKKIVLFIIFIFSLSVYSNDTHAKTEYQKEDVQRYGLYHKMEALTSVPWYYLAAIDQYERSLRNAQNDLPEEKGLIGIYYSPEQWAGPLNPNVDDQNATTISLFGGIGLDGNNDGKADRDNDEDLLFTFSNYLQSYGFDDENIRIGLWDYYQRDKTVDIITGIAKVYKEFQTISLHDKAFPVPIRSNYSYRNTWGDRRGFGGLRIHEGTDIFANYGVPVRATTYGIVEMKGWNRFGGWRIGIRDLNNVYHYYAHLNGFEKGIDKGSVVKPGQTVGYVGSSGYGPPGTQGKFPPHLHYGMYRDNGYNEWSFDPYPYLKAWERQDRRK</sequence>
<evidence type="ECO:0000259" key="3">
    <source>
        <dbReference type="Pfam" id="PF01551"/>
    </source>
</evidence>
<evidence type="ECO:0000313" key="4">
    <source>
        <dbReference type="EMBL" id="MCF6138548.1"/>
    </source>
</evidence>
<feature type="signal peptide" evidence="2">
    <location>
        <begin position="1"/>
        <end position="18"/>
    </location>
</feature>
<protein>
    <submittedName>
        <fullName evidence="4">M23 family metallopeptidase</fullName>
    </submittedName>
</protein>
<name>A0ABS9H434_9BACL</name>
<dbReference type="InterPro" id="IPR050570">
    <property type="entry name" value="Cell_wall_metabolism_enzyme"/>
</dbReference>
<evidence type="ECO:0000256" key="1">
    <source>
        <dbReference type="ARBA" id="ARBA00022729"/>
    </source>
</evidence>
<keyword evidence="5" id="KW-1185">Reference proteome</keyword>
<evidence type="ECO:0000256" key="2">
    <source>
        <dbReference type="SAM" id="SignalP"/>
    </source>
</evidence>
<dbReference type="PANTHER" id="PTHR21666:SF289">
    <property type="entry name" value="L-ALA--D-GLU ENDOPEPTIDASE"/>
    <property type="match status" value="1"/>
</dbReference>
<dbReference type="RefSeq" id="WP_236335557.1">
    <property type="nucleotide sequence ID" value="NZ_JAKIJS010000001.1"/>
</dbReference>
<dbReference type="Proteomes" id="UP001649381">
    <property type="component" value="Unassembled WGS sequence"/>
</dbReference>
<dbReference type="PANTHER" id="PTHR21666">
    <property type="entry name" value="PEPTIDASE-RELATED"/>
    <property type="match status" value="1"/>
</dbReference>
<evidence type="ECO:0000313" key="5">
    <source>
        <dbReference type="Proteomes" id="UP001649381"/>
    </source>
</evidence>
<reference evidence="4 5" key="1">
    <citation type="submission" date="2022-01" db="EMBL/GenBank/DDBJ databases">
        <title>Alkalihalobacillus sp. EGI L200015, a novel bacterium isolated from a salt lake sediment.</title>
        <authorList>
            <person name="Gao L."/>
            <person name="Fang B.-Z."/>
            <person name="Li W.-J."/>
        </authorList>
    </citation>
    <scope>NUCLEOTIDE SEQUENCE [LARGE SCALE GENOMIC DNA]</scope>
    <source>
        <strain evidence="4 5">KCTC 12718</strain>
    </source>
</reference>
<comment type="caution">
    <text evidence="4">The sequence shown here is derived from an EMBL/GenBank/DDBJ whole genome shotgun (WGS) entry which is preliminary data.</text>
</comment>
<feature type="domain" description="M23ase beta-sheet core" evidence="3">
    <location>
        <begin position="205"/>
        <end position="303"/>
    </location>
</feature>
<dbReference type="SUPFAM" id="SSF51261">
    <property type="entry name" value="Duplicated hybrid motif"/>
    <property type="match status" value="1"/>
</dbReference>
<gene>
    <name evidence="4" type="ORF">L2716_12495</name>
</gene>
<dbReference type="CDD" id="cd12797">
    <property type="entry name" value="M23_peptidase"/>
    <property type="match status" value="1"/>
</dbReference>
<dbReference type="InterPro" id="IPR011055">
    <property type="entry name" value="Dup_hybrid_motif"/>
</dbReference>
<organism evidence="4 5">
    <name type="scientific">Pseudalkalibacillus berkeleyi</name>
    <dbReference type="NCBI Taxonomy" id="1069813"/>
    <lineage>
        <taxon>Bacteria</taxon>
        <taxon>Bacillati</taxon>
        <taxon>Bacillota</taxon>
        <taxon>Bacilli</taxon>
        <taxon>Bacillales</taxon>
        <taxon>Fictibacillaceae</taxon>
        <taxon>Pseudalkalibacillus</taxon>
    </lineage>
</organism>
<accession>A0ABS9H434</accession>
<proteinExistence type="predicted"/>
<dbReference type="InterPro" id="IPR016047">
    <property type="entry name" value="M23ase_b-sheet_dom"/>
</dbReference>